<evidence type="ECO:0000313" key="9">
    <source>
        <dbReference type="EMBL" id="TKJ39729.1"/>
    </source>
</evidence>
<proteinExistence type="inferred from homology"/>
<name>A0A532UXV4_UNCL8</name>
<feature type="domain" description="Type II secretion system protein GspF" evidence="8">
    <location>
        <begin position="109"/>
        <end position="232"/>
    </location>
</feature>
<evidence type="ECO:0000256" key="4">
    <source>
        <dbReference type="ARBA" id="ARBA00022692"/>
    </source>
</evidence>
<dbReference type="InterPro" id="IPR003004">
    <property type="entry name" value="GspF/PilC"/>
</dbReference>
<dbReference type="EMBL" id="NJBN01000007">
    <property type="protein sequence ID" value="TKJ39729.1"/>
    <property type="molecule type" value="Genomic_DNA"/>
</dbReference>
<comment type="subcellular location">
    <subcellularLocation>
        <location evidence="1">Cell membrane</location>
        <topology evidence="1">Multi-pass membrane protein</topology>
    </subcellularLocation>
</comment>
<dbReference type="PANTHER" id="PTHR30012:SF0">
    <property type="entry name" value="TYPE II SECRETION SYSTEM PROTEIN F-RELATED"/>
    <property type="match status" value="1"/>
</dbReference>
<dbReference type="InterPro" id="IPR042094">
    <property type="entry name" value="T2SS_GspF_sf"/>
</dbReference>
<keyword evidence="4 7" id="KW-0812">Transmembrane</keyword>
<comment type="similarity">
    <text evidence="2">Belongs to the GSP F family.</text>
</comment>
<evidence type="ECO:0000256" key="2">
    <source>
        <dbReference type="ARBA" id="ARBA00005745"/>
    </source>
</evidence>
<accession>A0A532UXV4</accession>
<evidence type="ECO:0000313" key="10">
    <source>
        <dbReference type="Proteomes" id="UP000319619"/>
    </source>
</evidence>
<comment type="caution">
    <text evidence="9">The sequence shown here is derived from an EMBL/GenBank/DDBJ whole genome shotgun (WGS) entry which is preliminary data.</text>
</comment>
<sequence>MAEFRYQGIGLSGRMIQGIISANNKRDANRRAEEIAQSRRFKLRNLNRKATFLYKVRKGREAAISGQQKAFSSDEVRRALEKMGYTVVTIQKKLIDLKLKPPTKDVVMFIRLSADLLREKLPYDEILNLLSNDMDNKSLKQTLKEIHQDLKDGKDGVEVFGKQADAIGKFPAHMLGVASKSGNMVEIYEATAKVLERNEEFKKNLKSALIMPSVVVLALLGAVLFYVAYIFPETANMFLKFDIELPPMTAATLQMSEWLQDKALLILGTIVGAGIFLGRFFTTQKGRFFLSRYLIKVPVIGTLMHKTSIEIWCRVFYSLYSGSGENVEAIRVAAEACRSPYMEHRIKAVALPLMLKEGQGLVEALEKTGVFTKNALSRLHSGAETGTIRETALQVANYYEKETTHKLRNIIDLIQVFIAMAIMIVMTAITIISSETAVIKPKMPGVG</sequence>
<organism evidence="9 10">
    <name type="scientific">candidate division LCP-89 bacterium B3_LCP</name>
    <dbReference type="NCBI Taxonomy" id="2012998"/>
    <lineage>
        <taxon>Bacteria</taxon>
        <taxon>Pseudomonadati</taxon>
        <taxon>Bacteria division LCP-89</taxon>
    </lineage>
</organism>
<feature type="transmembrane region" description="Helical" evidence="7">
    <location>
        <begin position="410"/>
        <end position="433"/>
    </location>
</feature>
<keyword evidence="3" id="KW-1003">Cell membrane</keyword>
<dbReference type="AlphaFoldDB" id="A0A532UXV4"/>
<dbReference type="Proteomes" id="UP000319619">
    <property type="component" value="Unassembled WGS sequence"/>
</dbReference>
<dbReference type="PANTHER" id="PTHR30012">
    <property type="entry name" value="GENERAL SECRETION PATHWAY PROTEIN"/>
    <property type="match status" value="1"/>
</dbReference>
<feature type="transmembrane region" description="Helical" evidence="7">
    <location>
        <begin position="263"/>
        <end position="282"/>
    </location>
</feature>
<dbReference type="Pfam" id="PF00482">
    <property type="entry name" value="T2SSF"/>
    <property type="match status" value="2"/>
</dbReference>
<dbReference type="InterPro" id="IPR018076">
    <property type="entry name" value="T2SS_GspF_dom"/>
</dbReference>
<feature type="domain" description="Type II secretion system protein GspF" evidence="8">
    <location>
        <begin position="312"/>
        <end position="431"/>
    </location>
</feature>
<gene>
    <name evidence="9" type="ORF">CEE37_10645</name>
</gene>
<keyword evidence="6 7" id="KW-0472">Membrane</keyword>
<dbReference type="Gene3D" id="1.20.81.30">
    <property type="entry name" value="Type II secretion system (T2SS), domain F"/>
    <property type="match status" value="2"/>
</dbReference>
<dbReference type="GO" id="GO:0005886">
    <property type="term" value="C:plasma membrane"/>
    <property type="evidence" value="ECO:0007669"/>
    <property type="project" value="UniProtKB-SubCell"/>
</dbReference>
<reference evidence="9 10" key="1">
    <citation type="submission" date="2017-06" db="EMBL/GenBank/DDBJ databases">
        <title>Novel microbial phyla capable of carbon fixation and sulfur reduction in deep-sea sediments.</title>
        <authorList>
            <person name="Huang J."/>
            <person name="Baker B."/>
            <person name="Wang Y."/>
        </authorList>
    </citation>
    <scope>NUCLEOTIDE SEQUENCE [LARGE SCALE GENOMIC DNA]</scope>
    <source>
        <strain evidence="9">B3_LCP</strain>
    </source>
</reference>
<evidence type="ECO:0000256" key="7">
    <source>
        <dbReference type="SAM" id="Phobius"/>
    </source>
</evidence>
<keyword evidence="5 7" id="KW-1133">Transmembrane helix</keyword>
<feature type="transmembrane region" description="Helical" evidence="7">
    <location>
        <begin position="209"/>
        <end position="231"/>
    </location>
</feature>
<evidence type="ECO:0000256" key="3">
    <source>
        <dbReference type="ARBA" id="ARBA00022475"/>
    </source>
</evidence>
<evidence type="ECO:0000256" key="6">
    <source>
        <dbReference type="ARBA" id="ARBA00023136"/>
    </source>
</evidence>
<evidence type="ECO:0000256" key="5">
    <source>
        <dbReference type="ARBA" id="ARBA00022989"/>
    </source>
</evidence>
<evidence type="ECO:0000259" key="8">
    <source>
        <dbReference type="Pfam" id="PF00482"/>
    </source>
</evidence>
<evidence type="ECO:0000256" key="1">
    <source>
        <dbReference type="ARBA" id="ARBA00004651"/>
    </source>
</evidence>
<protein>
    <submittedName>
        <fullName evidence="9">Type II secretion system protein</fullName>
    </submittedName>
</protein>